<dbReference type="SMART" id="SM01260">
    <property type="entry name" value="LANC_like"/>
    <property type="match status" value="1"/>
</dbReference>
<dbReference type="GO" id="GO:0031179">
    <property type="term" value="P:peptide modification"/>
    <property type="evidence" value="ECO:0007669"/>
    <property type="project" value="InterPro"/>
</dbReference>
<dbReference type="Gene3D" id="1.50.10.10">
    <property type="match status" value="2"/>
</dbReference>
<dbReference type="PANTHER" id="PTHR12736">
    <property type="entry name" value="LANC-LIKE PROTEIN"/>
    <property type="match status" value="1"/>
</dbReference>
<accession>A0AAW2XB02</accession>
<dbReference type="SUPFAM" id="SSF158745">
    <property type="entry name" value="LanC-like"/>
    <property type="match status" value="1"/>
</dbReference>
<reference evidence="1" key="1">
    <citation type="submission" date="2020-06" db="EMBL/GenBank/DDBJ databases">
        <authorList>
            <person name="Li T."/>
            <person name="Hu X."/>
            <person name="Zhang T."/>
            <person name="Song X."/>
            <person name="Zhang H."/>
            <person name="Dai N."/>
            <person name="Sheng W."/>
            <person name="Hou X."/>
            <person name="Wei L."/>
        </authorList>
    </citation>
    <scope>NUCLEOTIDE SEQUENCE</scope>
    <source>
        <strain evidence="1">KEN1</strain>
        <tissue evidence="1">Leaf</tissue>
    </source>
</reference>
<organism evidence="1">
    <name type="scientific">Sesamum latifolium</name>
    <dbReference type="NCBI Taxonomy" id="2727402"/>
    <lineage>
        <taxon>Eukaryota</taxon>
        <taxon>Viridiplantae</taxon>
        <taxon>Streptophyta</taxon>
        <taxon>Embryophyta</taxon>
        <taxon>Tracheophyta</taxon>
        <taxon>Spermatophyta</taxon>
        <taxon>Magnoliopsida</taxon>
        <taxon>eudicotyledons</taxon>
        <taxon>Gunneridae</taxon>
        <taxon>Pentapetalae</taxon>
        <taxon>asterids</taxon>
        <taxon>lamiids</taxon>
        <taxon>Lamiales</taxon>
        <taxon>Pedaliaceae</taxon>
        <taxon>Sesamum</taxon>
    </lineage>
</organism>
<evidence type="ECO:0000313" key="1">
    <source>
        <dbReference type="EMBL" id="KAL0449325.1"/>
    </source>
</evidence>
<dbReference type="PANTHER" id="PTHR12736:SF25">
    <property type="entry name" value="LANC-LIKE PROTEIN GCL1"/>
    <property type="match status" value="1"/>
</dbReference>
<dbReference type="CDD" id="cd04794">
    <property type="entry name" value="euk_LANCL"/>
    <property type="match status" value="1"/>
</dbReference>
<comment type="caution">
    <text evidence="1">The sequence shown here is derived from an EMBL/GenBank/DDBJ whole genome shotgun (WGS) entry which is preliminary data.</text>
</comment>
<name>A0AAW2XB02_9LAMI</name>
<proteinExistence type="predicted"/>
<dbReference type="AlphaFoldDB" id="A0AAW2XB02"/>
<dbReference type="InterPro" id="IPR012341">
    <property type="entry name" value="6hp_glycosidase-like_sf"/>
</dbReference>
<gene>
    <name evidence="1" type="ORF">Slati_1488900</name>
</gene>
<dbReference type="InterPro" id="IPR007822">
    <property type="entry name" value="LANC-like"/>
</dbReference>
<dbReference type="EMBL" id="JACGWN010000005">
    <property type="protein sequence ID" value="KAL0449325.1"/>
    <property type="molecule type" value="Genomic_DNA"/>
</dbReference>
<dbReference type="Pfam" id="PF05147">
    <property type="entry name" value="LANC_like"/>
    <property type="match status" value="1"/>
</dbReference>
<dbReference type="GO" id="GO:0005975">
    <property type="term" value="P:carbohydrate metabolic process"/>
    <property type="evidence" value="ECO:0007669"/>
    <property type="project" value="InterPro"/>
</dbReference>
<reference evidence="1" key="2">
    <citation type="journal article" date="2024" name="Plant">
        <title>Genomic evolution and insights into agronomic trait innovations of Sesamum species.</title>
        <authorList>
            <person name="Miao H."/>
            <person name="Wang L."/>
            <person name="Qu L."/>
            <person name="Liu H."/>
            <person name="Sun Y."/>
            <person name="Le M."/>
            <person name="Wang Q."/>
            <person name="Wei S."/>
            <person name="Zheng Y."/>
            <person name="Lin W."/>
            <person name="Duan Y."/>
            <person name="Cao H."/>
            <person name="Xiong S."/>
            <person name="Wang X."/>
            <person name="Wei L."/>
            <person name="Li C."/>
            <person name="Ma Q."/>
            <person name="Ju M."/>
            <person name="Zhao R."/>
            <person name="Li G."/>
            <person name="Mu C."/>
            <person name="Tian Q."/>
            <person name="Mei H."/>
            <person name="Zhang T."/>
            <person name="Gao T."/>
            <person name="Zhang H."/>
        </authorList>
    </citation>
    <scope>NUCLEOTIDE SEQUENCE</scope>
    <source>
        <strain evidence="1">KEN1</strain>
    </source>
</reference>
<protein>
    <submittedName>
        <fullName evidence="1">LanC-like protein GCL1</fullName>
    </submittedName>
</protein>
<dbReference type="GO" id="GO:0005886">
    <property type="term" value="C:plasma membrane"/>
    <property type="evidence" value="ECO:0007669"/>
    <property type="project" value="TreeGrafter"/>
</dbReference>
<sequence length="418" mass="45983">MSSWVVEYASQESKNNNNNNSHEDGDEYFDLLRAGCDLTGSSLSLPVDAFLGAAVSLKDQVVEVTWGRRGNKGSLDPTVYTGLMGTAFTCLRSYEATGNHRDLQLCAEIVDACAAAAHTNRHVTFLCGRGGVYALGAITANYCGDQKKRDFYMDRFLEMAEERALPVGPEEGGFGMSYDLLYGRAGFLWAALWHGTRYWGAAHGLAGILHVLLHFPLSGDDIEDVKSTLRYMMSNRFPHSGNYPVSEGNPRDRLVQWSHGASGIAVTLCKASEVLPSDREFRDAAIEAGEVVWKSGLVKRVGLADGTAGNAYAFLSLLRLTGESIYEERAAAFASYLYHSARKTVTENGSLEPNMLTLFSMAWLEPLAFGLICSDKRTLDFQDTKFRLACSTTVKERANEIIWLFANSSYMSSSCTYI</sequence>
<dbReference type="PRINTS" id="PR01950">
    <property type="entry name" value="LANCSUPER"/>
</dbReference>